<organism evidence="3 4">
    <name type="scientific">Phytophthora pseudosyringae</name>
    <dbReference type="NCBI Taxonomy" id="221518"/>
    <lineage>
        <taxon>Eukaryota</taxon>
        <taxon>Sar</taxon>
        <taxon>Stramenopiles</taxon>
        <taxon>Oomycota</taxon>
        <taxon>Peronosporomycetes</taxon>
        <taxon>Peronosporales</taxon>
        <taxon>Peronosporaceae</taxon>
        <taxon>Phytophthora</taxon>
    </lineage>
</organism>
<reference evidence="3" key="1">
    <citation type="submission" date="2021-02" db="EMBL/GenBank/DDBJ databases">
        <authorList>
            <person name="Palmer J.M."/>
        </authorList>
    </citation>
    <scope>NUCLEOTIDE SEQUENCE</scope>
    <source>
        <strain evidence="3">SCRP734</strain>
    </source>
</reference>
<proteinExistence type="predicted"/>
<feature type="chain" id="PRO_5035938230" description="CBM1 domain-containing protein" evidence="2">
    <location>
        <begin position="27"/>
        <end position="115"/>
    </location>
</feature>
<feature type="signal peptide" evidence="2">
    <location>
        <begin position="1"/>
        <end position="26"/>
    </location>
</feature>
<evidence type="ECO:0000256" key="2">
    <source>
        <dbReference type="SAM" id="SignalP"/>
    </source>
</evidence>
<name>A0A8T1VV55_9STRA</name>
<protein>
    <recommendedName>
        <fullName evidence="5">CBM1 domain-containing protein</fullName>
    </recommendedName>
</protein>
<evidence type="ECO:0000313" key="3">
    <source>
        <dbReference type="EMBL" id="KAG7385127.1"/>
    </source>
</evidence>
<gene>
    <name evidence="3" type="ORF">PHYPSEUDO_001840</name>
</gene>
<dbReference type="Proteomes" id="UP000694044">
    <property type="component" value="Unassembled WGS sequence"/>
</dbReference>
<feature type="region of interest" description="Disordered" evidence="1">
    <location>
        <begin position="30"/>
        <end position="84"/>
    </location>
</feature>
<accession>A0A8T1VV55</accession>
<sequence>MLKLRVVISFAVATLMALASLDGVAAQLADNEPSYSGSGDAEHTTAPHTEAAEAGDIGHTPTPTTAATTSGSGTDTASAGDGVVPRWGHCEVNPMCAAGSYCKTLSNGISLCYPA</sequence>
<evidence type="ECO:0000256" key="1">
    <source>
        <dbReference type="SAM" id="MobiDB-lite"/>
    </source>
</evidence>
<dbReference type="AlphaFoldDB" id="A0A8T1VV55"/>
<comment type="caution">
    <text evidence="3">The sequence shown here is derived from an EMBL/GenBank/DDBJ whole genome shotgun (WGS) entry which is preliminary data.</text>
</comment>
<feature type="compositionally biased region" description="Low complexity" evidence="1">
    <location>
        <begin position="46"/>
        <end position="82"/>
    </location>
</feature>
<evidence type="ECO:0008006" key="5">
    <source>
        <dbReference type="Google" id="ProtNLM"/>
    </source>
</evidence>
<keyword evidence="2" id="KW-0732">Signal</keyword>
<dbReference type="OrthoDB" id="124194at2759"/>
<keyword evidence="4" id="KW-1185">Reference proteome</keyword>
<evidence type="ECO:0000313" key="4">
    <source>
        <dbReference type="Proteomes" id="UP000694044"/>
    </source>
</evidence>
<dbReference type="EMBL" id="JAGDFM010000129">
    <property type="protein sequence ID" value="KAG7385127.1"/>
    <property type="molecule type" value="Genomic_DNA"/>
</dbReference>